<dbReference type="EMBL" id="JAVRAA010000005">
    <property type="protein sequence ID" value="MDT0337404.1"/>
    <property type="molecule type" value="Genomic_DNA"/>
</dbReference>
<gene>
    <name evidence="2" type="ORF">RJN63_11240</name>
</gene>
<evidence type="ECO:0000256" key="1">
    <source>
        <dbReference type="SAM" id="MobiDB-lite"/>
    </source>
</evidence>
<feature type="compositionally biased region" description="Basic and acidic residues" evidence="1">
    <location>
        <begin position="12"/>
        <end position="29"/>
    </location>
</feature>
<protein>
    <submittedName>
        <fullName evidence="2">Helix-turn-helix transcriptional regulator</fullName>
    </submittedName>
</protein>
<dbReference type="InterPro" id="IPR001387">
    <property type="entry name" value="Cro/C1-type_HTH"/>
</dbReference>
<name>A0AAE4GA61_9BURK</name>
<feature type="region of interest" description="Disordered" evidence="1">
    <location>
        <begin position="1"/>
        <end position="48"/>
    </location>
</feature>
<sequence length="234" mass="26090">MTNNTTQKLRGSRAEADLRKPDSKNREKAAGNIMQAKKGKLGESQPSLLLGDAPKKARSVKTTTPGLVIKTTSAKDMEALEHEDEDIVSGMQLIKDIRKKAVDLDLKDSELADLFDLHPSYWNSLRNGYRSIAGISRKKLELMADFMGLSMIEVYARAGVIKPGDFMIPGVTVSQFDPVLAKMRSDPYWQRYAPSEAAWNALPDDVKLLICLLYERQFSEELITKNALEVDSQG</sequence>
<dbReference type="AlphaFoldDB" id="A0AAE4GA61"/>
<comment type="caution">
    <text evidence="2">The sequence shown here is derived from an EMBL/GenBank/DDBJ whole genome shotgun (WGS) entry which is preliminary data.</text>
</comment>
<proteinExistence type="predicted"/>
<dbReference type="RefSeq" id="WP_284076873.1">
    <property type="nucleotide sequence ID" value="NZ_JAVLSM010000007.1"/>
</dbReference>
<dbReference type="CDD" id="cd00093">
    <property type="entry name" value="HTH_XRE"/>
    <property type="match status" value="1"/>
</dbReference>
<evidence type="ECO:0000313" key="2">
    <source>
        <dbReference type="EMBL" id="MDT0337404.1"/>
    </source>
</evidence>
<reference evidence="2" key="1">
    <citation type="submission" date="2023-02" db="EMBL/GenBank/DDBJ databases">
        <title>Description of Herbaspirillum huttiense subsp. nephrolepsisexaltata and Herbaspirillum huttiense subsp. lycopersicon.</title>
        <authorList>
            <person name="Poudel M."/>
            <person name="Sharma A."/>
            <person name="Goss E."/>
            <person name="Tapia J.H."/>
            <person name="Harmon C.M."/>
            <person name="Jones J.B."/>
        </authorList>
    </citation>
    <scope>NUCLEOTIDE SEQUENCE</scope>
    <source>
        <strain evidence="2">NC40101</strain>
    </source>
</reference>
<accession>A0AAE4GA61</accession>
<organism evidence="2">
    <name type="scientific">Herbaspirillum huttiense subsp. nephrolepidis</name>
    <dbReference type="NCBI Taxonomy" id="3075126"/>
    <lineage>
        <taxon>Bacteria</taxon>
        <taxon>Pseudomonadati</taxon>
        <taxon>Pseudomonadota</taxon>
        <taxon>Betaproteobacteria</taxon>
        <taxon>Burkholderiales</taxon>
        <taxon>Oxalobacteraceae</taxon>
        <taxon>Herbaspirillum</taxon>
    </lineage>
</organism>